<evidence type="ECO:0000259" key="3">
    <source>
        <dbReference type="SMART" id="SM00382"/>
    </source>
</evidence>
<evidence type="ECO:0000256" key="2">
    <source>
        <dbReference type="ARBA" id="ARBA00022840"/>
    </source>
</evidence>
<keyword evidence="1" id="KW-0547">Nucleotide-binding</keyword>
<dbReference type="Proteomes" id="UP000192569">
    <property type="component" value="Chromosome I"/>
</dbReference>
<dbReference type="NCBIfam" id="TIGR02858">
    <property type="entry name" value="spore_III_AA"/>
    <property type="match status" value="1"/>
</dbReference>
<gene>
    <name evidence="4" type="ORF">SAMN00808754_2431</name>
</gene>
<evidence type="ECO:0000313" key="4">
    <source>
        <dbReference type="EMBL" id="SMB98593.1"/>
    </source>
</evidence>
<dbReference type="PANTHER" id="PTHR20953:SF3">
    <property type="entry name" value="P-LOOP CONTAINING NUCLEOSIDE TRIPHOSPHATE HYDROLASES SUPERFAMILY PROTEIN"/>
    <property type="match status" value="1"/>
</dbReference>
<dbReference type="RefSeq" id="WP_084665970.1">
    <property type="nucleotide sequence ID" value="NZ_LT838272.1"/>
</dbReference>
<evidence type="ECO:0000256" key="1">
    <source>
        <dbReference type="ARBA" id="ARBA00022741"/>
    </source>
</evidence>
<protein>
    <submittedName>
        <fullName evidence="4">Stage III sporulation protein AA</fullName>
    </submittedName>
</protein>
<dbReference type="STRING" id="698762.SAMN00808754_2431"/>
<dbReference type="Pfam" id="PF19568">
    <property type="entry name" value="Spore_III_AA"/>
    <property type="match status" value="1"/>
</dbReference>
<sequence length="329" mass="36179">MGLEQVEEIMRLLPPALREIIAKLPVKIKEGLEEIRLRCHQPLHLQWAEGESWITVEGHLTAQLEDTYRVEEKDIQHTVQALTQNSLYALEEELRAGYITVKGGHRVGLAGETIVERGSIRTLKNISSLNIRLARSLPGCARPLLPYLVDPAGRPYHILVLSPPRCGKTTLLRDLIRSFSLGIPELGVRGLNVGVVDERSEIAGCYQGIPQLDVGPRTDVLDRCPKGEGLLMLVRAMGPEVVATDEVGKLKELEALQEALYSGVTLLASVHASTPGELKSRPGWEPLLRQGVWQRLILLSRRLGPGTVEAVMEGGEGRVLLAGPRKLLS</sequence>
<dbReference type="InterPro" id="IPR027417">
    <property type="entry name" value="P-loop_NTPase"/>
</dbReference>
<dbReference type="AlphaFoldDB" id="A0A1W1VZ96"/>
<reference evidence="4 5" key="1">
    <citation type="submission" date="2017-04" db="EMBL/GenBank/DDBJ databases">
        <authorList>
            <person name="Afonso C.L."/>
            <person name="Miller P.J."/>
            <person name="Scott M.A."/>
            <person name="Spackman E."/>
            <person name="Goraichik I."/>
            <person name="Dimitrov K.M."/>
            <person name="Suarez D.L."/>
            <person name="Swayne D.E."/>
        </authorList>
    </citation>
    <scope>NUCLEOTIDE SEQUENCE [LARGE SCALE GENOMIC DNA]</scope>
    <source>
        <strain evidence="4 5">ToBE</strain>
    </source>
</reference>
<evidence type="ECO:0000313" key="5">
    <source>
        <dbReference type="Proteomes" id="UP000192569"/>
    </source>
</evidence>
<dbReference type="OrthoDB" id="9768243at2"/>
<dbReference type="SUPFAM" id="SSF52540">
    <property type="entry name" value="P-loop containing nucleoside triphosphate hydrolases"/>
    <property type="match status" value="1"/>
</dbReference>
<proteinExistence type="predicted"/>
<dbReference type="Gene3D" id="3.40.50.300">
    <property type="entry name" value="P-loop containing nucleotide triphosphate hydrolases"/>
    <property type="match status" value="1"/>
</dbReference>
<keyword evidence="2" id="KW-0067">ATP-binding</keyword>
<dbReference type="GO" id="GO:0005524">
    <property type="term" value="F:ATP binding"/>
    <property type="evidence" value="ECO:0007669"/>
    <property type="project" value="UniProtKB-KW"/>
</dbReference>
<feature type="domain" description="AAA+ ATPase" evidence="3">
    <location>
        <begin position="154"/>
        <end position="299"/>
    </location>
</feature>
<keyword evidence="5" id="KW-1185">Reference proteome</keyword>
<dbReference type="PANTHER" id="PTHR20953">
    <property type="entry name" value="KINASE-RELATED"/>
    <property type="match status" value="1"/>
</dbReference>
<name>A0A1W1VZ96_9FIRM</name>
<dbReference type="SMART" id="SM00382">
    <property type="entry name" value="AAA"/>
    <property type="match status" value="1"/>
</dbReference>
<dbReference type="InterPro" id="IPR045735">
    <property type="entry name" value="Spore_III_AA_AAA+_ATPase"/>
</dbReference>
<dbReference type="InterPro" id="IPR014217">
    <property type="entry name" value="Spore_III_AA"/>
</dbReference>
<dbReference type="EMBL" id="LT838272">
    <property type="protein sequence ID" value="SMB98593.1"/>
    <property type="molecule type" value="Genomic_DNA"/>
</dbReference>
<organism evidence="4 5">
    <name type="scientific">Thermanaeromonas toyohensis ToBE</name>
    <dbReference type="NCBI Taxonomy" id="698762"/>
    <lineage>
        <taxon>Bacteria</taxon>
        <taxon>Bacillati</taxon>
        <taxon>Bacillota</taxon>
        <taxon>Clostridia</taxon>
        <taxon>Neomoorellales</taxon>
        <taxon>Neomoorellaceae</taxon>
        <taxon>Thermanaeromonas</taxon>
    </lineage>
</organism>
<accession>A0A1W1VZ96</accession>
<dbReference type="InterPro" id="IPR003593">
    <property type="entry name" value="AAA+_ATPase"/>
</dbReference>